<dbReference type="HOGENOM" id="CLU_2598452_0_0_5"/>
<accession>F4QS79</accession>
<keyword evidence="2" id="KW-1133">Transmembrane helix</keyword>
<feature type="transmembrane region" description="Helical" evidence="2">
    <location>
        <begin position="12"/>
        <end position="32"/>
    </location>
</feature>
<keyword evidence="2" id="KW-0472">Membrane</keyword>
<evidence type="ECO:0000313" key="4">
    <source>
        <dbReference type="Proteomes" id="UP000006512"/>
    </source>
</evidence>
<organism evidence="3 4">
    <name type="scientific">Asticcacaulis biprosthecium C19</name>
    <dbReference type="NCBI Taxonomy" id="715226"/>
    <lineage>
        <taxon>Bacteria</taxon>
        <taxon>Pseudomonadati</taxon>
        <taxon>Pseudomonadota</taxon>
        <taxon>Alphaproteobacteria</taxon>
        <taxon>Caulobacterales</taxon>
        <taxon>Caulobacteraceae</taxon>
        <taxon>Asticcacaulis</taxon>
    </lineage>
</organism>
<evidence type="ECO:0000313" key="3">
    <source>
        <dbReference type="EMBL" id="EGF89599.1"/>
    </source>
</evidence>
<feature type="region of interest" description="Disordered" evidence="1">
    <location>
        <begin position="54"/>
        <end position="79"/>
    </location>
</feature>
<keyword evidence="4" id="KW-1185">Reference proteome</keyword>
<reference evidence="4" key="1">
    <citation type="submission" date="2011-03" db="EMBL/GenBank/DDBJ databases">
        <title>Draft genome sequence of Brevundimonas diminuta.</title>
        <authorList>
            <person name="Brown P.J.B."/>
            <person name="Buechlein A."/>
            <person name="Hemmerich C."/>
            <person name="Brun Y.V."/>
        </authorList>
    </citation>
    <scope>NUCLEOTIDE SEQUENCE [LARGE SCALE GENOMIC DNA]</scope>
    <source>
        <strain evidence="4">C19</strain>
    </source>
</reference>
<protein>
    <submittedName>
        <fullName evidence="3">Uncharacterized protein</fullName>
    </submittedName>
</protein>
<feature type="compositionally biased region" description="Basic and acidic residues" evidence="1">
    <location>
        <begin position="69"/>
        <end position="79"/>
    </location>
</feature>
<dbReference type="STRING" id="715226.ABI_40160"/>
<dbReference type="AlphaFoldDB" id="F4QS79"/>
<name>F4QS79_9CAUL</name>
<keyword evidence="2" id="KW-0812">Transmembrane</keyword>
<sequence>MASATQSSGNNTLTIVLAVIIIAILAVGAVFLMQDNRSGSERVGDAVQALPNGVDNAADKLGDQSPAENVERNVEKAVN</sequence>
<proteinExistence type="predicted"/>
<dbReference type="OrthoDB" id="7173900at2"/>
<dbReference type="EMBL" id="GL883080">
    <property type="protein sequence ID" value="EGF89599.1"/>
    <property type="molecule type" value="Genomic_DNA"/>
</dbReference>
<dbReference type="Proteomes" id="UP000006512">
    <property type="component" value="Unassembled WGS sequence"/>
</dbReference>
<gene>
    <name evidence="3" type="ORF">ABI_40160</name>
</gene>
<evidence type="ECO:0000256" key="1">
    <source>
        <dbReference type="SAM" id="MobiDB-lite"/>
    </source>
</evidence>
<dbReference type="RefSeq" id="WP_006274794.1">
    <property type="nucleotide sequence ID" value="NZ_GL883080.1"/>
</dbReference>
<evidence type="ECO:0000256" key="2">
    <source>
        <dbReference type="SAM" id="Phobius"/>
    </source>
</evidence>